<gene>
    <name evidence="1" type="ORF">GCM10010989_28080</name>
</gene>
<proteinExistence type="predicted"/>
<evidence type="ECO:0000313" key="2">
    <source>
        <dbReference type="Proteomes" id="UP000598997"/>
    </source>
</evidence>
<accession>A0A916YMF6</accession>
<sequence>MEDFNSLLLNEQVELIRAQCAKTQAERMQHCREAESFGRQIENHAFPYRSVAQNGRRLFDAHSYDYLLTTH</sequence>
<evidence type="ECO:0000313" key="1">
    <source>
        <dbReference type="EMBL" id="GGD52362.1"/>
    </source>
</evidence>
<dbReference type="EMBL" id="BMIO01000011">
    <property type="protein sequence ID" value="GGD52362.1"/>
    <property type="molecule type" value="Genomic_DNA"/>
</dbReference>
<name>A0A916YMF6_9SPHN</name>
<organism evidence="1 2">
    <name type="scientific">Croceicoccus pelagius</name>
    <dbReference type="NCBI Taxonomy" id="1703341"/>
    <lineage>
        <taxon>Bacteria</taxon>
        <taxon>Pseudomonadati</taxon>
        <taxon>Pseudomonadota</taxon>
        <taxon>Alphaproteobacteria</taxon>
        <taxon>Sphingomonadales</taxon>
        <taxon>Erythrobacteraceae</taxon>
        <taxon>Croceicoccus</taxon>
    </lineage>
</organism>
<keyword evidence="2" id="KW-1185">Reference proteome</keyword>
<comment type="caution">
    <text evidence="1">The sequence shown here is derived from an EMBL/GenBank/DDBJ whole genome shotgun (WGS) entry which is preliminary data.</text>
</comment>
<dbReference type="OrthoDB" id="7433233at2"/>
<dbReference type="Proteomes" id="UP000598997">
    <property type="component" value="Unassembled WGS sequence"/>
</dbReference>
<dbReference type="AlphaFoldDB" id="A0A916YMF6"/>
<dbReference type="RefSeq" id="WP_066761393.1">
    <property type="nucleotide sequence ID" value="NZ_BMIO01000011.1"/>
</dbReference>
<protein>
    <submittedName>
        <fullName evidence="1">Uncharacterized protein</fullName>
    </submittedName>
</protein>
<reference evidence="1 2" key="1">
    <citation type="journal article" date="2014" name="Int. J. Syst. Evol. Microbiol.">
        <title>Complete genome sequence of Corynebacterium casei LMG S-19264T (=DSM 44701T), isolated from a smear-ripened cheese.</title>
        <authorList>
            <consortium name="US DOE Joint Genome Institute (JGI-PGF)"/>
            <person name="Walter F."/>
            <person name="Albersmeier A."/>
            <person name="Kalinowski J."/>
            <person name="Ruckert C."/>
        </authorList>
    </citation>
    <scope>NUCLEOTIDE SEQUENCE [LARGE SCALE GENOMIC DNA]</scope>
    <source>
        <strain evidence="1 2">CGMCC 1.15358</strain>
    </source>
</reference>